<dbReference type="Pfam" id="PF01144">
    <property type="entry name" value="CoA_trans"/>
    <property type="match status" value="2"/>
</dbReference>
<dbReference type="STRING" id="1777144.AWB83_01009"/>
<dbReference type="GO" id="GO:0008410">
    <property type="term" value="F:CoA-transferase activity"/>
    <property type="evidence" value="ECO:0007669"/>
    <property type="project" value="InterPro"/>
</dbReference>
<gene>
    <name evidence="1" type="ORF">AWB83_01009</name>
</gene>
<dbReference type="PANTHER" id="PTHR43293:SF3">
    <property type="entry name" value="CHOLESTEROL RING-CLEAVING HYDROLASE IPDB SUBUNIT"/>
    <property type="match status" value="1"/>
</dbReference>
<accession>A0A157ZTP0</accession>
<dbReference type="Gene3D" id="3.40.1080.10">
    <property type="entry name" value="Glutaconate Coenzyme A-transferase"/>
    <property type="match status" value="1"/>
</dbReference>
<dbReference type="SUPFAM" id="SSF100950">
    <property type="entry name" value="NagB/RpiA/CoA transferase-like"/>
    <property type="match status" value="1"/>
</dbReference>
<dbReference type="OrthoDB" id="9777193at2"/>
<dbReference type="PANTHER" id="PTHR43293">
    <property type="entry name" value="ACETATE COA-TRANSFERASE YDIF"/>
    <property type="match status" value="1"/>
</dbReference>
<sequence>MERQNKLRTLKDAVAMIDDGATLAIGGRANRRVPMALVRELARQQKRDLRIVHLDRAMNLDLLAASYVDGDKRLLQARLQAASMGLAFMPLASSADLVRDHTTEAVDDPFTGGTVLVASALRPDVAIIHAHMADRFGNVVMDADCEAQPAFDATLARAAKRVIVSVEQIVSEETIAQCARRMLLRADEVACVTEAPYGAHPASCDKRYARDAQWCDETASDHDAYLRGIGARRLFSLTRRFATKL</sequence>
<keyword evidence="2" id="KW-1185">Reference proteome</keyword>
<evidence type="ECO:0000313" key="2">
    <source>
        <dbReference type="Proteomes" id="UP000054978"/>
    </source>
</evidence>
<comment type="caution">
    <text evidence="1">The sequence shown here is derived from an EMBL/GenBank/DDBJ whole genome shotgun (WGS) entry which is preliminary data.</text>
</comment>
<evidence type="ECO:0000313" key="1">
    <source>
        <dbReference type="EMBL" id="SAK48908.1"/>
    </source>
</evidence>
<dbReference type="EMBL" id="FCOB02000004">
    <property type="protein sequence ID" value="SAK48908.1"/>
    <property type="molecule type" value="Genomic_DNA"/>
</dbReference>
<reference evidence="1" key="1">
    <citation type="submission" date="2016-01" db="EMBL/GenBank/DDBJ databases">
        <authorList>
            <person name="Peeters C."/>
        </authorList>
    </citation>
    <scope>NUCLEOTIDE SEQUENCE [LARGE SCALE GENOMIC DNA]</scope>
    <source>
        <strain evidence="1">LMG 29326</strain>
    </source>
</reference>
<dbReference type="Proteomes" id="UP000054978">
    <property type="component" value="Unassembled WGS sequence"/>
</dbReference>
<proteinExistence type="predicted"/>
<protein>
    <submittedName>
        <fullName evidence="1">CoA-transferase</fullName>
    </submittedName>
</protein>
<dbReference type="InterPro" id="IPR004165">
    <property type="entry name" value="CoA_trans_fam_I"/>
</dbReference>
<dbReference type="AlphaFoldDB" id="A0A157ZTP0"/>
<name>A0A157ZTP0_9BURK</name>
<dbReference type="InterPro" id="IPR037171">
    <property type="entry name" value="NagB/RpiA_transferase-like"/>
</dbReference>
<organism evidence="1 2">
    <name type="scientific">Caballeronia ptereochthonis</name>
    <dbReference type="NCBI Taxonomy" id="1777144"/>
    <lineage>
        <taxon>Bacteria</taxon>
        <taxon>Pseudomonadati</taxon>
        <taxon>Pseudomonadota</taxon>
        <taxon>Betaproteobacteria</taxon>
        <taxon>Burkholderiales</taxon>
        <taxon>Burkholderiaceae</taxon>
        <taxon>Caballeronia</taxon>
    </lineage>
</organism>
<dbReference type="RefSeq" id="WP_059936223.1">
    <property type="nucleotide sequence ID" value="NZ_FCOB02000004.1"/>
</dbReference>
<dbReference type="SMART" id="SM00882">
    <property type="entry name" value="CoA_trans"/>
    <property type="match status" value="1"/>
</dbReference>